<gene>
    <name evidence="1" type="ORF">ACAOBT_LOCUS23636</name>
</gene>
<dbReference type="EMBL" id="CAKOFQ010007281">
    <property type="protein sequence ID" value="CAH1997248.1"/>
    <property type="molecule type" value="Genomic_DNA"/>
</dbReference>
<reference evidence="1" key="1">
    <citation type="submission" date="2022-03" db="EMBL/GenBank/DDBJ databases">
        <authorList>
            <person name="Sayadi A."/>
        </authorList>
    </citation>
    <scope>NUCLEOTIDE SEQUENCE</scope>
</reference>
<name>A0A9P0LJF8_ACAOB</name>
<keyword evidence="2" id="KW-1185">Reference proteome</keyword>
<sequence length="38" mass="4275">MLDKKHCIASVTAMLMSEMPVHKSLLDFGLRSSVRLQT</sequence>
<protein>
    <submittedName>
        <fullName evidence="1">Uncharacterized protein</fullName>
    </submittedName>
</protein>
<dbReference type="Proteomes" id="UP001152888">
    <property type="component" value="Unassembled WGS sequence"/>
</dbReference>
<evidence type="ECO:0000313" key="2">
    <source>
        <dbReference type="Proteomes" id="UP001152888"/>
    </source>
</evidence>
<comment type="caution">
    <text evidence="1">The sequence shown here is derived from an EMBL/GenBank/DDBJ whole genome shotgun (WGS) entry which is preliminary data.</text>
</comment>
<evidence type="ECO:0000313" key="1">
    <source>
        <dbReference type="EMBL" id="CAH1997248.1"/>
    </source>
</evidence>
<organism evidence="1 2">
    <name type="scientific">Acanthoscelides obtectus</name>
    <name type="common">Bean weevil</name>
    <name type="synonym">Bruchus obtectus</name>
    <dbReference type="NCBI Taxonomy" id="200917"/>
    <lineage>
        <taxon>Eukaryota</taxon>
        <taxon>Metazoa</taxon>
        <taxon>Ecdysozoa</taxon>
        <taxon>Arthropoda</taxon>
        <taxon>Hexapoda</taxon>
        <taxon>Insecta</taxon>
        <taxon>Pterygota</taxon>
        <taxon>Neoptera</taxon>
        <taxon>Endopterygota</taxon>
        <taxon>Coleoptera</taxon>
        <taxon>Polyphaga</taxon>
        <taxon>Cucujiformia</taxon>
        <taxon>Chrysomeloidea</taxon>
        <taxon>Chrysomelidae</taxon>
        <taxon>Bruchinae</taxon>
        <taxon>Bruchini</taxon>
        <taxon>Acanthoscelides</taxon>
    </lineage>
</organism>
<accession>A0A9P0LJF8</accession>
<dbReference type="AlphaFoldDB" id="A0A9P0LJF8"/>
<proteinExistence type="predicted"/>